<dbReference type="AlphaFoldDB" id="A0A9W6TJV8"/>
<proteinExistence type="predicted"/>
<evidence type="ECO:0000313" key="3">
    <source>
        <dbReference type="Proteomes" id="UP001165083"/>
    </source>
</evidence>
<keyword evidence="3" id="KW-1185">Reference proteome</keyword>
<feature type="compositionally biased region" description="Acidic residues" evidence="1">
    <location>
        <begin position="13"/>
        <end position="28"/>
    </location>
</feature>
<gene>
    <name evidence="2" type="ORF">Plil01_000450000</name>
</gene>
<protein>
    <submittedName>
        <fullName evidence="2">Unnamed protein product</fullName>
    </submittedName>
</protein>
<accession>A0A9W6TJV8</accession>
<dbReference type="EMBL" id="BSXW01000181">
    <property type="protein sequence ID" value="GMF14092.1"/>
    <property type="molecule type" value="Genomic_DNA"/>
</dbReference>
<evidence type="ECO:0000256" key="1">
    <source>
        <dbReference type="SAM" id="MobiDB-lite"/>
    </source>
</evidence>
<reference evidence="2" key="1">
    <citation type="submission" date="2023-04" db="EMBL/GenBank/DDBJ databases">
        <title>Phytophthora lilii NBRC 32176.</title>
        <authorList>
            <person name="Ichikawa N."/>
            <person name="Sato H."/>
            <person name="Tonouchi N."/>
        </authorList>
    </citation>
    <scope>NUCLEOTIDE SEQUENCE</scope>
    <source>
        <strain evidence="2">NBRC 32176</strain>
    </source>
</reference>
<dbReference type="OrthoDB" id="27483at2759"/>
<evidence type="ECO:0000313" key="2">
    <source>
        <dbReference type="EMBL" id="GMF14092.1"/>
    </source>
</evidence>
<feature type="compositionally biased region" description="Basic and acidic residues" evidence="1">
    <location>
        <begin position="1"/>
        <end position="12"/>
    </location>
</feature>
<name>A0A9W6TJV8_9STRA</name>
<sequence>MDSESDIERSSSEEEQDEEQVSADDEESYEYKLGPLKGRWPFGGKGKDDDVPEPIGNACIRISKIIARAANKAGEYTFGGVADTLPAVPGLFIDGIGQIPVPLTEENAREVDYRLQSISLWPQL</sequence>
<feature type="region of interest" description="Disordered" evidence="1">
    <location>
        <begin position="1"/>
        <end position="34"/>
    </location>
</feature>
<organism evidence="2 3">
    <name type="scientific">Phytophthora lilii</name>
    <dbReference type="NCBI Taxonomy" id="2077276"/>
    <lineage>
        <taxon>Eukaryota</taxon>
        <taxon>Sar</taxon>
        <taxon>Stramenopiles</taxon>
        <taxon>Oomycota</taxon>
        <taxon>Peronosporomycetes</taxon>
        <taxon>Peronosporales</taxon>
        <taxon>Peronosporaceae</taxon>
        <taxon>Phytophthora</taxon>
    </lineage>
</organism>
<comment type="caution">
    <text evidence="2">The sequence shown here is derived from an EMBL/GenBank/DDBJ whole genome shotgun (WGS) entry which is preliminary data.</text>
</comment>
<dbReference type="Proteomes" id="UP001165083">
    <property type="component" value="Unassembled WGS sequence"/>
</dbReference>